<dbReference type="AlphaFoldDB" id="A0AAV8Z461"/>
<comment type="caution">
    <text evidence="2">The sequence shown here is derived from an EMBL/GenBank/DDBJ whole genome shotgun (WGS) entry which is preliminary data.</text>
</comment>
<keyword evidence="3" id="KW-1185">Reference proteome</keyword>
<dbReference type="EMBL" id="JAPWTK010000016">
    <property type="protein sequence ID" value="KAJ8958695.1"/>
    <property type="molecule type" value="Genomic_DNA"/>
</dbReference>
<organism evidence="2 3">
    <name type="scientific">Aromia moschata</name>
    <dbReference type="NCBI Taxonomy" id="1265417"/>
    <lineage>
        <taxon>Eukaryota</taxon>
        <taxon>Metazoa</taxon>
        <taxon>Ecdysozoa</taxon>
        <taxon>Arthropoda</taxon>
        <taxon>Hexapoda</taxon>
        <taxon>Insecta</taxon>
        <taxon>Pterygota</taxon>
        <taxon>Neoptera</taxon>
        <taxon>Endopterygota</taxon>
        <taxon>Coleoptera</taxon>
        <taxon>Polyphaga</taxon>
        <taxon>Cucujiformia</taxon>
        <taxon>Chrysomeloidea</taxon>
        <taxon>Cerambycidae</taxon>
        <taxon>Cerambycinae</taxon>
        <taxon>Callichromatini</taxon>
        <taxon>Aromia</taxon>
    </lineage>
</organism>
<dbReference type="Pfam" id="PF13843">
    <property type="entry name" value="DDE_Tnp_1_7"/>
    <property type="match status" value="1"/>
</dbReference>
<dbReference type="PANTHER" id="PTHR46599">
    <property type="entry name" value="PIGGYBAC TRANSPOSABLE ELEMENT-DERIVED PROTEIN 4"/>
    <property type="match status" value="1"/>
</dbReference>
<gene>
    <name evidence="2" type="ORF">NQ318_016422</name>
</gene>
<dbReference type="Proteomes" id="UP001162162">
    <property type="component" value="Unassembled WGS sequence"/>
</dbReference>
<reference evidence="2" key="1">
    <citation type="journal article" date="2023" name="Insect Mol. Biol.">
        <title>Genome sequencing provides insights into the evolution of gene families encoding plant cell wall-degrading enzymes in longhorned beetles.</title>
        <authorList>
            <person name="Shin N.R."/>
            <person name="Okamura Y."/>
            <person name="Kirsch R."/>
            <person name="Pauchet Y."/>
        </authorList>
    </citation>
    <scope>NUCLEOTIDE SEQUENCE</scope>
    <source>
        <strain evidence="2">AMC_N1</strain>
    </source>
</reference>
<proteinExistence type="predicted"/>
<evidence type="ECO:0000313" key="3">
    <source>
        <dbReference type="Proteomes" id="UP001162162"/>
    </source>
</evidence>
<evidence type="ECO:0000259" key="1">
    <source>
        <dbReference type="Pfam" id="PF13843"/>
    </source>
</evidence>
<evidence type="ECO:0000313" key="2">
    <source>
        <dbReference type="EMBL" id="KAJ8958695.1"/>
    </source>
</evidence>
<protein>
    <recommendedName>
        <fullName evidence="1">PiggyBac transposable element-derived protein domain-containing protein</fullName>
    </recommendedName>
</protein>
<dbReference type="InterPro" id="IPR029526">
    <property type="entry name" value="PGBD"/>
</dbReference>
<feature type="domain" description="PiggyBac transposable element-derived protein" evidence="1">
    <location>
        <begin position="70"/>
        <end position="269"/>
    </location>
</feature>
<name>A0AAV8Z461_9CUCU</name>
<sequence length="320" mass="36912">MHIVFANEIFENNGSLDTDDDPEMEETLAAIRGRELAKTTVWTHSEENCNNYKKTFSEETGPSIPVHLESPHDIFLHLFPSKMIEEIAFQTNLYAIQKNGGDPKTFNPTNAKEIQVFIGINILMGVKNLPSYCEYWSSRPELRDYFIISAMTRDRFAWLLGNIHLADNSVMPRRGSPDFDKLQSSINFEYADNTFTESYKPSKDQSIDESMIRFKGRSTLKQFMPLKPIKRGYKVWIRADESGYACQFQIYSGKVESSTEKDLGARSEITEGDFPKIQNRKKELPERGVFDWPVSKDGLTMRLLQQCCRTSQDKMELCYL</sequence>
<dbReference type="PANTHER" id="PTHR46599:SF3">
    <property type="entry name" value="PIGGYBAC TRANSPOSABLE ELEMENT-DERIVED PROTEIN 4"/>
    <property type="match status" value="1"/>
</dbReference>
<accession>A0AAV8Z461</accession>